<comment type="caution">
    <text evidence="1">The sequence shown here is derived from an EMBL/GenBank/DDBJ whole genome shotgun (WGS) entry which is preliminary data.</text>
</comment>
<proteinExistence type="predicted"/>
<name>A0A0J1H546_9GAMM</name>
<sequence length="80" mass="9320">MEDLSKLDDYLESTNIFISSAIQTSLERAFINVPSENKIDSCAFLKMSTKSQFMWLQSVSSGKEDELRQFILRKFYQLLN</sequence>
<organism evidence="1 2">
    <name type="scientific">Photobacterium ganghwense</name>
    <dbReference type="NCBI Taxonomy" id="320778"/>
    <lineage>
        <taxon>Bacteria</taxon>
        <taxon>Pseudomonadati</taxon>
        <taxon>Pseudomonadota</taxon>
        <taxon>Gammaproteobacteria</taxon>
        <taxon>Vibrionales</taxon>
        <taxon>Vibrionaceae</taxon>
        <taxon>Photobacterium</taxon>
    </lineage>
</organism>
<dbReference type="EMBL" id="LDOU01000019">
    <property type="protein sequence ID" value="KLV06894.1"/>
    <property type="molecule type" value="Genomic_DNA"/>
</dbReference>
<dbReference type="PATRIC" id="fig|320778.3.peg.3992"/>
<gene>
    <name evidence="1" type="ORF">ABT57_18370</name>
</gene>
<evidence type="ECO:0000313" key="1">
    <source>
        <dbReference type="EMBL" id="KLV06894.1"/>
    </source>
</evidence>
<accession>A0A0J1H546</accession>
<protein>
    <submittedName>
        <fullName evidence="1">Uncharacterized protein</fullName>
    </submittedName>
</protein>
<keyword evidence="2" id="KW-1185">Reference proteome</keyword>
<reference evidence="1 2" key="1">
    <citation type="submission" date="2015-05" db="EMBL/GenBank/DDBJ databases">
        <title>Photobacterium galathea sp. nov.</title>
        <authorList>
            <person name="Machado H."/>
            <person name="Gram L."/>
        </authorList>
    </citation>
    <scope>NUCLEOTIDE SEQUENCE [LARGE SCALE GENOMIC DNA]</scope>
    <source>
        <strain evidence="1 2">DSM 22954</strain>
    </source>
</reference>
<evidence type="ECO:0000313" key="2">
    <source>
        <dbReference type="Proteomes" id="UP000035909"/>
    </source>
</evidence>
<dbReference type="AlphaFoldDB" id="A0A0J1H546"/>
<dbReference type="Proteomes" id="UP000035909">
    <property type="component" value="Unassembled WGS sequence"/>
</dbReference>